<dbReference type="PANTHER" id="PTHR12911">
    <property type="entry name" value="SAD1/UNC-84-LIKE PROTEIN-RELATED"/>
    <property type="match status" value="1"/>
</dbReference>
<dbReference type="AlphaFoldDB" id="G0P282"/>
<dbReference type="Gene3D" id="2.60.120.260">
    <property type="entry name" value="Galactose-binding domain-like"/>
    <property type="match status" value="1"/>
</dbReference>
<dbReference type="eggNOG" id="KOG2687">
    <property type="taxonomic scope" value="Eukaryota"/>
</dbReference>
<feature type="transmembrane region" description="Helical" evidence="6">
    <location>
        <begin position="354"/>
        <end position="373"/>
    </location>
</feature>
<proteinExistence type="predicted"/>
<accession>G0P282</accession>
<feature type="compositionally biased region" description="Basic and acidic residues" evidence="5">
    <location>
        <begin position="1"/>
        <end position="12"/>
    </location>
</feature>
<protein>
    <recommendedName>
        <fullName evidence="7">SUN domain-containing protein</fullName>
    </recommendedName>
</protein>
<dbReference type="GO" id="GO:0034993">
    <property type="term" value="C:meiotic nuclear membrane microtubule tethering complex"/>
    <property type="evidence" value="ECO:0007669"/>
    <property type="project" value="TreeGrafter"/>
</dbReference>
<dbReference type="OrthoDB" id="5874617at2759"/>
<comment type="subcellular location">
    <subcellularLocation>
        <location evidence="1">Membrane</location>
    </subcellularLocation>
</comment>
<keyword evidence="9" id="KW-1185">Reference proteome</keyword>
<sequence length="384" mass="43599">MNEDRQLHRDIESAYGSDVSSESNSLRKRESFSVQEPAVEKHITTLQAQFEKFQKQVSGKDIINSKNQSETKSQNEGVKKMEDVLNELLKEVEVKPVELVESTPNPTIPLQSPVSLVSKPQVNQLNTSFTRINVASYMLGAVLDKTRSSSSNLNPIFGWDQSDLVLLDRPDPPANRAWCTYEKNPVLTVNLAKYVNITAISYQHSKWNGTIPDDAPKIYDVVACLDYYCDTWKTIAKNCEYEPDGIGQEQLCNLSLNSINSTIGKVQFRFLRNHGNIEKTCVGLVRVYDDPPKEETSEKSRICSNLKKSYHNNTFVYKYLNLKSCDIVYAEGCCTECPECCQECWIKDFDGNEFVFFIFITATFVPLLIIIICKHFNPHAFPVA</sequence>
<dbReference type="PANTHER" id="PTHR12911:SF2">
    <property type="entry name" value="SUN DOMAIN-CONTAINING PROTEIN 1"/>
    <property type="match status" value="1"/>
</dbReference>
<keyword evidence="4 6" id="KW-0472">Membrane</keyword>
<reference evidence="9" key="1">
    <citation type="submission" date="2011-07" db="EMBL/GenBank/DDBJ databases">
        <authorList>
            <consortium name="Caenorhabditis brenneri Sequencing and Analysis Consortium"/>
            <person name="Wilson R.K."/>
        </authorList>
    </citation>
    <scope>NUCLEOTIDE SEQUENCE [LARGE SCALE GENOMIC DNA]</scope>
    <source>
        <strain evidence="9">PB2801</strain>
    </source>
</reference>
<dbReference type="InterPro" id="IPR012919">
    <property type="entry name" value="SUN_dom"/>
</dbReference>
<dbReference type="STRING" id="135651.G0P282"/>
<dbReference type="InterPro" id="IPR045119">
    <property type="entry name" value="SUN1-5"/>
</dbReference>
<organism evidence="9">
    <name type="scientific">Caenorhabditis brenneri</name>
    <name type="common">Nematode worm</name>
    <dbReference type="NCBI Taxonomy" id="135651"/>
    <lineage>
        <taxon>Eukaryota</taxon>
        <taxon>Metazoa</taxon>
        <taxon>Ecdysozoa</taxon>
        <taxon>Nematoda</taxon>
        <taxon>Chromadorea</taxon>
        <taxon>Rhabditida</taxon>
        <taxon>Rhabditina</taxon>
        <taxon>Rhabditomorpha</taxon>
        <taxon>Rhabditoidea</taxon>
        <taxon>Rhabditidae</taxon>
        <taxon>Peloderinae</taxon>
        <taxon>Caenorhabditis</taxon>
    </lineage>
</organism>
<dbReference type="PROSITE" id="PS51469">
    <property type="entry name" value="SUN"/>
    <property type="match status" value="1"/>
</dbReference>
<dbReference type="GO" id="GO:0043495">
    <property type="term" value="F:protein-membrane adaptor activity"/>
    <property type="evidence" value="ECO:0007669"/>
    <property type="project" value="TreeGrafter"/>
</dbReference>
<evidence type="ECO:0000256" key="1">
    <source>
        <dbReference type="ARBA" id="ARBA00004370"/>
    </source>
</evidence>
<dbReference type="Proteomes" id="UP000008068">
    <property type="component" value="Unassembled WGS sequence"/>
</dbReference>
<evidence type="ECO:0000256" key="5">
    <source>
        <dbReference type="SAM" id="MobiDB-lite"/>
    </source>
</evidence>
<dbReference type="FunFam" id="2.60.120.260:FF:000158">
    <property type="entry name" value="Protein CBG16940"/>
    <property type="match status" value="1"/>
</dbReference>
<name>G0P282_CAEBE</name>
<dbReference type="EMBL" id="GL380021">
    <property type="protein sequence ID" value="EGT42936.1"/>
    <property type="molecule type" value="Genomic_DNA"/>
</dbReference>
<feature type="region of interest" description="Disordered" evidence="5">
    <location>
        <begin position="1"/>
        <end position="34"/>
    </location>
</feature>
<evidence type="ECO:0000256" key="3">
    <source>
        <dbReference type="ARBA" id="ARBA00022989"/>
    </source>
</evidence>
<dbReference type="InParanoid" id="G0P282"/>
<keyword evidence="2 6" id="KW-0812">Transmembrane</keyword>
<gene>
    <name evidence="8" type="ORF">CAEBREN_06472</name>
</gene>
<dbReference type="HOGENOM" id="CLU_029733_1_0_1"/>
<evidence type="ECO:0000313" key="8">
    <source>
        <dbReference type="EMBL" id="EGT42936.1"/>
    </source>
</evidence>
<feature type="domain" description="SUN" evidence="7">
    <location>
        <begin position="103"/>
        <end position="292"/>
    </location>
</feature>
<evidence type="ECO:0000256" key="6">
    <source>
        <dbReference type="SAM" id="Phobius"/>
    </source>
</evidence>
<dbReference type="OMA" id="PANRAWC"/>
<dbReference type="Pfam" id="PF07738">
    <property type="entry name" value="Sad1_UNC"/>
    <property type="match status" value="1"/>
</dbReference>
<evidence type="ECO:0000256" key="2">
    <source>
        <dbReference type="ARBA" id="ARBA00022692"/>
    </source>
</evidence>
<keyword evidence="3 6" id="KW-1133">Transmembrane helix</keyword>
<evidence type="ECO:0000259" key="7">
    <source>
        <dbReference type="PROSITE" id="PS51469"/>
    </source>
</evidence>
<evidence type="ECO:0000256" key="4">
    <source>
        <dbReference type="ARBA" id="ARBA00023136"/>
    </source>
</evidence>
<evidence type="ECO:0000313" key="9">
    <source>
        <dbReference type="Proteomes" id="UP000008068"/>
    </source>
</evidence>